<organism evidence="5 6">
    <name type="scientific">Massilia pinisoli</name>
    <dbReference type="NCBI Taxonomy" id="1772194"/>
    <lineage>
        <taxon>Bacteria</taxon>
        <taxon>Pseudomonadati</taxon>
        <taxon>Pseudomonadota</taxon>
        <taxon>Betaproteobacteria</taxon>
        <taxon>Burkholderiales</taxon>
        <taxon>Oxalobacteraceae</taxon>
        <taxon>Telluria group</taxon>
        <taxon>Massilia</taxon>
    </lineage>
</organism>
<dbReference type="Gene3D" id="1.10.10.10">
    <property type="entry name" value="Winged helix-like DNA-binding domain superfamily/Winged helix DNA-binding domain"/>
    <property type="match status" value="1"/>
</dbReference>
<evidence type="ECO:0000256" key="3">
    <source>
        <dbReference type="ARBA" id="ARBA00023163"/>
    </source>
</evidence>
<dbReference type="RefSeq" id="WP_258815447.1">
    <property type="nucleotide sequence ID" value="NZ_JANUGW010000002.1"/>
</dbReference>
<dbReference type="InterPro" id="IPR011991">
    <property type="entry name" value="ArsR-like_HTH"/>
</dbReference>
<dbReference type="EMBL" id="JANUGW010000002">
    <property type="protein sequence ID" value="MCS0580449.1"/>
    <property type="molecule type" value="Genomic_DNA"/>
</dbReference>
<dbReference type="Pfam" id="PF01022">
    <property type="entry name" value="HTH_5"/>
    <property type="match status" value="1"/>
</dbReference>
<dbReference type="PROSITE" id="PS50987">
    <property type="entry name" value="HTH_ARSR_2"/>
    <property type="match status" value="1"/>
</dbReference>
<dbReference type="NCBIfam" id="NF033788">
    <property type="entry name" value="HTH_metalloreg"/>
    <property type="match status" value="1"/>
</dbReference>
<evidence type="ECO:0000256" key="1">
    <source>
        <dbReference type="ARBA" id="ARBA00023015"/>
    </source>
</evidence>
<sequence>MQAAAAQACALLKTLGNADRLLLLCQLTQGEFCVSDLESKLGIQQPTLSQQLGVLREEKLVATRREGKQIYYSLASKEAIAVLQVLYRLYCPTPQGERNDG</sequence>
<dbReference type="PANTHER" id="PTHR43132">
    <property type="entry name" value="ARSENICAL RESISTANCE OPERON REPRESSOR ARSR-RELATED"/>
    <property type="match status" value="1"/>
</dbReference>
<dbReference type="InterPro" id="IPR036388">
    <property type="entry name" value="WH-like_DNA-bd_sf"/>
</dbReference>
<comment type="caution">
    <text evidence="5">The sequence shown here is derived from an EMBL/GenBank/DDBJ whole genome shotgun (WGS) entry which is preliminary data.</text>
</comment>
<dbReference type="SUPFAM" id="SSF46785">
    <property type="entry name" value="Winged helix' DNA-binding domain"/>
    <property type="match status" value="1"/>
</dbReference>
<reference evidence="5 6" key="1">
    <citation type="submission" date="2022-08" db="EMBL/GenBank/DDBJ databases">
        <title>Reclassification of Massilia species as members of the genera Telluria, Duganella, Pseudoduganella, Mokoshia gen. nov. and Zemynaea gen. nov. using orthogonal and non-orthogonal genome-based approaches.</title>
        <authorList>
            <person name="Bowman J.P."/>
        </authorList>
    </citation>
    <scope>NUCLEOTIDE SEQUENCE [LARGE SCALE GENOMIC DNA]</scope>
    <source>
        <strain evidence="5 6">JCM 31316</strain>
    </source>
</reference>
<keyword evidence="6" id="KW-1185">Reference proteome</keyword>
<name>A0ABT1ZKK0_9BURK</name>
<evidence type="ECO:0000313" key="5">
    <source>
        <dbReference type="EMBL" id="MCS0580449.1"/>
    </source>
</evidence>
<proteinExistence type="predicted"/>
<dbReference type="PRINTS" id="PR00778">
    <property type="entry name" value="HTHARSR"/>
</dbReference>
<dbReference type="Proteomes" id="UP001204151">
    <property type="component" value="Unassembled WGS sequence"/>
</dbReference>
<keyword evidence="1" id="KW-0805">Transcription regulation</keyword>
<protein>
    <submittedName>
        <fullName evidence="5">Metalloregulator ArsR/SmtB family transcription factor</fullName>
    </submittedName>
</protein>
<evidence type="ECO:0000256" key="2">
    <source>
        <dbReference type="ARBA" id="ARBA00023125"/>
    </source>
</evidence>
<keyword evidence="3" id="KW-0804">Transcription</keyword>
<accession>A0ABT1ZKK0</accession>
<dbReference type="InterPro" id="IPR001845">
    <property type="entry name" value="HTH_ArsR_DNA-bd_dom"/>
</dbReference>
<dbReference type="SMART" id="SM00418">
    <property type="entry name" value="HTH_ARSR"/>
    <property type="match status" value="1"/>
</dbReference>
<keyword evidence="2" id="KW-0238">DNA-binding</keyword>
<dbReference type="InterPro" id="IPR036390">
    <property type="entry name" value="WH_DNA-bd_sf"/>
</dbReference>
<feature type="domain" description="HTH arsR-type" evidence="4">
    <location>
        <begin position="1"/>
        <end position="94"/>
    </location>
</feature>
<dbReference type="CDD" id="cd00090">
    <property type="entry name" value="HTH_ARSR"/>
    <property type="match status" value="1"/>
</dbReference>
<gene>
    <name evidence="5" type="ORF">NX784_02495</name>
</gene>
<evidence type="ECO:0000313" key="6">
    <source>
        <dbReference type="Proteomes" id="UP001204151"/>
    </source>
</evidence>
<dbReference type="PANTHER" id="PTHR43132:SF2">
    <property type="entry name" value="ARSENICAL RESISTANCE OPERON REPRESSOR ARSR-RELATED"/>
    <property type="match status" value="1"/>
</dbReference>
<dbReference type="InterPro" id="IPR051011">
    <property type="entry name" value="Metal_resp_trans_reg"/>
</dbReference>
<evidence type="ECO:0000259" key="4">
    <source>
        <dbReference type="PROSITE" id="PS50987"/>
    </source>
</evidence>